<dbReference type="GO" id="GO:0102704">
    <property type="term" value="F:GDP-Man:Man(2)GlcNAc(2)-PP-Dol alpha-1,6-mannosyltransferase activity"/>
    <property type="evidence" value="ECO:0007669"/>
    <property type="project" value="UniProtKB-UniRule"/>
</dbReference>
<organism evidence="13 14">
    <name type="scientific">Parthenolecanium corni</name>
    <dbReference type="NCBI Taxonomy" id="536013"/>
    <lineage>
        <taxon>Eukaryota</taxon>
        <taxon>Metazoa</taxon>
        <taxon>Ecdysozoa</taxon>
        <taxon>Arthropoda</taxon>
        <taxon>Hexapoda</taxon>
        <taxon>Insecta</taxon>
        <taxon>Pterygota</taxon>
        <taxon>Neoptera</taxon>
        <taxon>Paraneoptera</taxon>
        <taxon>Hemiptera</taxon>
        <taxon>Sternorrhyncha</taxon>
        <taxon>Coccoidea</taxon>
        <taxon>Coccidae</taxon>
        <taxon>Parthenolecanium</taxon>
    </lineage>
</organism>
<dbReference type="PANTHER" id="PTHR45918:SF1">
    <property type="entry name" value="ALPHA-1,3_1,6-MANNOSYLTRANSFERASE ALG2"/>
    <property type="match status" value="1"/>
</dbReference>
<evidence type="ECO:0000256" key="7">
    <source>
        <dbReference type="ARBA" id="ARBA00023136"/>
    </source>
</evidence>
<dbReference type="Proteomes" id="UP001367676">
    <property type="component" value="Unassembled WGS sequence"/>
</dbReference>
<protein>
    <recommendedName>
        <fullName evidence="10">Alpha-1,3/1,6-mannosyltransferase ALG2</fullName>
        <ecNumber evidence="10">2.4.1.132</ecNumber>
        <ecNumber evidence="10">2.4.1.257</ecNumber>
    </recommendedName>
    <alternativeName>
        <fullName evidence="10">GDP-Man:Man(1)GlcNAc(2)-PP-Dol alpha-1,3-mannosyltransferase</fullName>
    </alternativeName>
</protein>
<proteinExistence type="inferred from homology"/>
<sequence>MLSVTFLHLDLGIGGAERLIVDAAVALQKKDCTVHIVTTHHDRSHCFSETRDGSIPVTVAGDWLPRGIFGKFYALCSYIRLIYAALYIIFFSGIKTDVIVCDQLPISVPILRFKINKIVYYCHFPDLLLSKPGSFWKRCYRLILDYIEEKTTNMADLILVNSEFTKDTFKKTFKSIDRVPEVLYPSINEKRLTEVYEQCDTELNDLKLQNFTYFLSVNRFERKKNIRLAIDAFSRLQVEFGPEEKASVKLIIIGGYDVLVEENISYFVELKRRVEDLNLCDSVILLKSPSEKEKIKLIKCCKAVLYTPDHEHFGIVPLEAMFCRKPVIAVNSGGPKETIQHGVTGFLCSPTSLSFSAAMFELTSNQEMCDKMGQAARERFETNFTFDIFAEKLSKCIKQQL</sequence>
<evidence type="ECO:0000256" key="6">
    <source>
        <dbReference type="ARBA" id="ARBA00022989"/>
    </source>
</evidence>
<comment type="subcellular location">
    <subcellularLocation>
        <location evidence="10">Endoplasmic reticulum membrane</location>
        <topology evidence="10">Single-pass membrane protein</topology>
    </subcellularLocation>
</comment>
<reference evidence="13 14" key="1">
    <citation type="submission" date="2024-03" db="EMBL/GenBank/DDBJ databases">
        <title>Adaptation during the transition from Ophiocordyceps entomopathogen to insect associate is accompanied by gene loss and intensified selection.</title>
        <authorList>
            <person name="Ward C.M."/>
            <person name="Onetto C.A."/>
            <person name="Borneman A.R."/>
        </authorList>
    </citation>
    <scope>NUCLEOTIDE SEQUENCE [LARGE SCALE GENOMIC DNA]</scope>
    <source>
        <strain evidence="13">AWRI1</strain>
        <tissue evidence="13">Single Adult Female</tissue>
    </source>
</reference>
<keyword evidence="6" id="KW-1133">Transmembrane helix</keyword>
<evidence type="ECO:0000259" key="11">
    <source>
        <dbReference type="Pfam" id="PF00534"/>
    </source>
</evidence>
<gene>
    <name evidence="13" type="ORF">V9T40_013043</name>
</gene>
<keyword evidence="7" id="KW-0472">Membrane</keyword>
<accession>A0AAN9T8E1</accession>
<evidence type="ECO:0000256" key="8">
    <source>
        <dbReference type="ARBA" id="ARBA00045103"/>
    </source>
</evidence>
<feature type="domain" description="Glycosyltransferase subfamily 4-like N-terminal" evidence="12">
    <location>
        <begin position="13"/>
        <end position="189"/>
    </location>
</feature>
<dbReference type="PANTHER" id="PTHR45918">
    <property type="entry name" value="ALPHA-1,3/1,6-MANNOSYLTRANSFERASE ALG2"/>
    <property type="match status" value="1"/>
</dbReference>
<dbReference type="SUPFAM" id="SSF53756">
    <property type="entry name" value="UDP-Glycosyltransferase/glycogen phosphorylase"/>
    <property type="match status" value="1"/>
</dbReference>
<evidence type="ECO:0000259" key="12">
    <source>
        <dbReference type="Pfam" id="PF13439"/>
    </source>
</evidence>
<keyword evidence="14" id="KW-1185">Reference proteome</keyword>
<evidence type="ECO:0000256" key="10">
    <source>
        <dbReference type="RuleBase" id="RU367136"/>
    </source>
</evidence>
<comment type="catalytic activity">
    <reaction evidence="8 10">
        <text>a beta-D-Man-(1-&gt;4)-beta-D-GlcNAc-(1-&gt;4)-alpha-D-GlcNAc-diphospho-di-trans,poly-cis-dolichol + GDP-alpha-D-mannose = an alpha-D-Man-(1-&gt;3)-beta-D-Man-(1-&gt;4)-beta-D-GlcNAc-(1-&gt;4)-alpha-D-GlcNAc-diphospho-di-trans,poly-cis-dolichol + GDP + H(+)</text>
        <dbReference type="Rhea" id="RHEA:29515"/>
        <dbReference type="Rhea" id="RHEA-COMP:19511"/>
        <dbReference type="Rhea" id="RHEA-COMP:19513"/>
        <dbReference type="ChEBI" id="CHEBI:15378"/>
        <dbReference type="ChEBI" id="CHEBI:57527"/>
        <dbReference type="ChEBI" id="CHEBI:58189"/>
        <dbReference type="ChEBI" id="CHEBI:58472"/>
        <dbReference type="ChEBI" id="CHEBI:132510"/>
        <dbReference type="EC" id="2.4.1.132"/>
    </reaction>
    <physiologicalReaction direction="left-to-right" evidence="8 10">
        <dbReference type="Rhea" id="RHEA:29516"/>
    </physiologicalReaction>
</comment>
<dbReference type="InterPro" id="IPR027054">
    <property type="entry name" value="ALG2"/>
</dbReference>
<comment type="catalytic activity">
    <reaction evidence="9 10">
        <text>an alpha-D-Man-(1-&gt;3)-beta-D-Man-(1-&gt;4)-beta-D-GlcNAc-(1-&gt;4)-alpha-D-GlcNAc-diphospho-di-trans,poly-cis-dolichol + GDP-alpha-D-mannose = an alpha-D-Man-(1-&gt;3)-[alpha-D-Man-(1-&gt;6)]-beta-D-Man-(1-&gt;4)-beta-D-GlcNAc-(1-&gt;4)-alpha-D-GlcNAc-diphospho-di-trans,poly-cis-dolichol + GDP + H(+)</text>
        <dbReference type="Rhea" id="RHEA:29519"/>
        <dbReference type="Rhea" id="RHEA-COMP:19513"/>
        <dbReference type="Rhea" id="RHEA-COMP:19515"/>
        <dbReference type="ChEBI" id="CHEBI:15378"/>
        <dbReference type="ChEBI" id="CHEBI:57527"/>
        <dbReference type="ChEBI" id="CHEBI:58189"/>
        <dbReference type="ChEBI" id="CHEBI:132510"/>
        <dbReference type="ChEBI" id="CHEBI:132511"/>
        <dbReference type="EC" id="2.4.1.257"/>
    </reaction>
    <physiologicalReaction direction="left-to-right" evidence="9 10">
        <dbReference type="Rhea" id="RHEA:29520"/>
    </physiologicalReaction>
</comment>
<keyword evidence="4" id="KW-0812">Transmembrane</keyword>
<evidence type="ECO:0000256" key="1">
    <source>
        <dbReference type="ARBA" id="ARBA00004922"/>
    </source>
</evidence>
<dbReference type="Gene3D" id="3.40.50.2000">
    <property type="entry name" value="Glycogen Phosphorylase B"/>
    <property type="match status" value="2"/>
</dbReference>
<dbReference type="CDD" id="cd03805">
    <property type="entry name" value="GT4_ALG2-like"/>
    <property type="match status" value="1"/>
</dbReference>
<evidence type="ECO:0000313" key="13">
    <source>
        <dbReference type="EMBL" id="KAK7576757.1"/>
    </source>
</evidence>
<feature type="domain" description="Glycosyl transferase family 1" evidence="11">
    <location>
        <begin position="210"/>
        <end position="379"/>
    </location>
</feature>
<dbReference type="InterPro" id="IPR028098">
    <property type="entry name" value="Glyco_trans_4-like_N"/>
</dbReference>
<dbReference type="EC" id="2.4.1.257" evidence="10"/>
<evidence type="ECO:0000256" key="3">
    <source>
        <dbReference type="ARBA" id="ARBA00022679"/>
    </source>
</evidence>
<evidence type="ECO:0000313" key="14">
    <source>
        <dbReference type="Proteomes" id="UP001367676"/>
    </source>
</evidence>
<dbReference type="InterPro" id="IPR001296">
    <property type="entry name" value="Glyco_trans_1"/>
</dbReference>
<evidence type="ECO:0000256" key="2">
    <source>
        <dbReference type="ARBA" id="ARBA00022676"/>
    </source>
</evidence>
<evidence type="ECO:0000256" key="9">
    <source>
        <dbReference type="ARBA" id="ARBA00045104"/>
    </source>
</evidence>
<comment type="caution">
    <text evidence="13">The sequence shown here is derived from an EMBL/GenBank/DDBJ whole genome shotgun (WGS) entry which is preliminary data.</text>
</comment>
<dbReference type="AlphaFoldDB" id="A0AAN9T8E1"/>
<evidence type="ECO:0000256" key="5">
    <source>
        <dbReference type="ARBA" id="ARBA00022824"/>
    </source>
</evidence>
<comment type="function">
    <text evidence="10">Mannosylates Man(2)GlcNAc(2)-dolichol diphosphate and Man(1)GlcNAc(2)-dolichol diphosphate to form Man(3)GlcNAc(2)-dolichol diphosphate.</text>
</comment>
<keyword evidence="2 10" id="KW-0328">Glycosyltransferase</keyword>
<comment type="pathway">
    <text evidence="1 10">Protein modification; protein glycosylation.</text>
</comment>
<comment type="similarity">
    <text evidence="10">Belongs to the glycosyltransferase group 1 family.</text>
</comment>
<evidence type="ECO:0000256" key="4">
    <source>
        <dbReference type="ARBA" id="ARBA00022692"/>
    </source>
</evidence>
<keyword evidence="3 10" id="KW-0808">Transferase</keyword>
<name>A0AAN9T8E1_9HEMI</name>
<dbReference type="GO" id="GO:0004378">
    <property type="term" value="F:GDP-Man:Man(1)GlcNAc(2)-PP-Dol alpha-1,3-mannosyltransferase activity"/>
    <property type="evidence" value="ECO:0007669"/>
    <property type="project" value="UniProtKB-UniRule"/>
</dbReference>
<dbReference type="EC" id="2.4.1.132" evidence="10"/>
<dbReference type="EMBL" id="JBBCAQ010000036">
    <property type="protein sequence ID" value="KAK7576757.1"/>
    <property type="molecule type" value="Genomic_DNA"/>
</dbReference>
<dbReference type="Pfam" id="PF13439">
    <property type="entry name" value="Glyco_transf_4"/>
    <property type="match status" value="1"/>
</dbReference>
<dbReference type="GO" id="GO:0005789">
    <property type="term" value="C:endoplasmic reticulum membrane"/>
    <property type="evidence" value="ECO:0007669"/>
    <property type="project" value="UniProtKB-SubCell"/>
</dbReference>
<keyword evidence="5" id="KW-0256">Endoplasmic reticulum</keyword>
<dbReference type="Pfam" id="PF00534">
    <property type="entry name" value="Glycos_transf_1"/>
    <property type="match status" value="1"/>
</dbReference>